<keyword evidence="1" id="KW-0732">Signal</keyword>
<dbReference type="AlphaFoldDB" id="A0A497YQV0"/>
<gene>
    <name evidence="2" type="ORF">DFR62_0871</name>
</gene>
<evidence type="ECO:0000313" key="3">
    <source>
        <dbReference type="Proteomes" id="UP000280791"/>
    </source>
</evidence>
<dbReference type="PROSITE" id="PS51257">
    <property type="entry name" value="PROKAR_LIPOPROTEIN"/>
    <property type="match status" value="1"/>
</dbReference>
<evidence type="ECO:0000313" key="2">
    <source>
        <dbReference type="EMBL" id="RLJ90723.1"/>
    </source>
</evidence>
<accession>A0A497YQV0</accession>
<comment type="caution">
    <text evidence="2">The sequence shown here is derived from an EMBL/GenBank/DDBJ whole genome shotgun (WGS) entry which is preliminary data.</text>
</comment>
<reference evidence="2 3" key="1">
    <citation type="submission" date="2018-10" db="EMBL/GenBank/DDBJ databases">
        <title>Genomic Encyclopedia of Type Strains, Phase IV (KMG-IV): sequencing the most valuable type-strain genomes for metagenomic binning, comparative biology and taxonomic classification.</title>
        <authorList>
            <person name="Goeker M."/>
        </authorList>
    </citation>
    <scope>NUCLEOTIDE SEQUENCE [LARGE SCALE GENOMIC DNA]</scope>
    <source>
        <strain evidence="2 3">DSM 20549</strain>
    </source>
</reference>
<dbReference type="EMBL" id="RCCP01000001">
    <property type="protein sequence ID" value="RLJ90723.1"/>
    <property type="molecule type" value="Genomic_DNA"/>
</dbReference>
<organism evidence="2 3">
    <name type="scientific">Planococcus citreus</name>
    <dbReference type="NCBI Taxonomy" id="1373"/>
    <lineage>
        <taxon>Bacteria</taxon>
        <taxon>Bacillati</taxon>
        <taxon>Bacillota</taxon>
        <taxon>Bacilli</taxon>
        <taxon>Bacillales</taxon>
        <taxon>Caryophanaceae</taxon>
        <taxon>Planococcus</taxon>
    </lineage>
</organism>
<evidence type="ECO:0000256" key="1">
    <source>
        <dbReference type="SAM" id="SignalP"/>
    </source>
</evidence>
<feature type="signal peptide" evidence="1">
    <location>
        <begin position="1"/>
        <end position="20"/>
    </location>
</feature>
<keyword evidence="3" id="KW-1185">Reference proteome</keyword>
<evidence type="ECO:0008006" key="4">
    <source>
        <dbReference type="Google" id="ProtNLM"/>
    </source>
</evidence>
<dbReference type="RefSeq" id="WP_121298205.1">
    <property type="nucleotide sequence ID" value="NZ_QBEW01000089.1"/>
</dbReference>
<dbReference type="OrthoDB" id="2429143at2"/>
<dbReference type="Proteomes" id="UP000280791">
    <property type="component" value="Unassembled WGS sequence"/>
</dbReference>
<name>A0A497YQV0_9BACL</name>
<proteinExistence type="predicted"/>
<feature type="chain" id="PRO_5039496769" description="DUF3221 domain-containing protein" evidence="1">
    <location>
        <begin position="21"/>
        <end position="123"/>
    </location>
</feature>
<protein>
    <recommendedName>
        <fullName evidence="4">DUF3221 domain-containing protein</fullName>
    </recommendedName>
</protein>
<sequence length="123" mass="13559">MRILKYIAIASAVLFLSACSDGPDVGNSPYPATELIADPPVVIGHVIKVLEEKQALVVVERITKEQALEIDYQSYELPTATFFSNGTRFEKGFKEGDKVAVWKFDEGPEMAGVVAERIVLLEE</sequence>